<evidence type="ECO:0000313" key="10">
    <source>
        <dbReference type="Proteomes" id="UP001158598"/>
    </source>
</evidence>
<dbReference type="PIRSF" id="PIRSF005917">
    <property type="entry name" value="MTase_YraL"/>
    <property type="match status" value="1"/>
</dbReference>
<dbReference type="InterPro" id="IPR008189">
    <property type="entry name" value="rRNA_ssu_MeTfrase_I"/>
</dbReference>
<keyword evidence="1 6" id="KW-0963">Cytoplasm</keyword>
<dbReference type="InterPro" id="IPR000878">
    <property type="entry name" value="4pyrrol_Mease"/>
</dbReference>
<dbReference type="PROSITE" id="PS01296">
    <property type="entry name" value="RSMI"/>
    <property type="match status" value="1"/>
</dbReference>
<dbReference type="GO" id="GO:0005737">
    <property type="term" value="C:cytoplasm"/>
    <property type="evidence" value="ECO:0007669"/>
    <property type="project" value="UniProtKB-SubCell"/>
</dbReference>
<dbReference type="EC" id="2.1.1.198" evidence="6"/>
<dbReference type="Gene3D" id="3.40.1010.10">
    <property type="entry name" value="Cobalt-precorrin-4 Transmethylase, Domain 1"/>
    <property type="match status" value="1"/>
</dbReference>
<evidence type="ECO:0000259" key="8">
    <source>
        <dbReference type="Pfam" id="PF23016"/>
    </source>
</evidence>
<gene>
    <name evidence="6 9" type="primary">rsmI</name>
    <name evidence="9" type="ORF">MCNOR_1193</name>
</gene>
<comment type="catalytic activity">
    <reaction evidence="6">
        <text>cytidine(1402) in 16S rRNA + S-adenosyl-L-methionine = 2'-O-methylcytidine(1402) in 16S rRNA + S-adenosyl-L-homocysteine + H(+)</text>
        <dbReference type="Rhea" id="RHEA:42924"/>
        <dbReference type="Rhea" id="RHEA-COMP:10285"/>
        <dbReference type="Rhea" id="RHEA-COMP:10286"/>
        <dbReference type="ChEBI" id="CHEBI:15378"/>
        <dbReference type="ChEBI" id="CHEBI:57856"/>
        <dbReference type="ChEBI" id="CHEBI:59789"/>
        <dbReference type="ChEBI" id="CHEBI:74495"/>
        <dbReference type="ChEBI" id="CHEBI:82748"/>
        <dbReference type="EC" id="2.1.1.198"/>
    </reaction>
</comment>
<evidence type="ECO:0000256" key="6">
    <source>
        <dbReference type="HAMAP-Rule" id="MF_01877"/>
    </source>
</evidence>
<dbReference type="FunFam" id="3.40.1010.10:FF:000002">
    <property type="entry name" value="Ribosomal RNA small subunit methyltransferase I"/>
    <property type="match status" value="1"/>
</dbReference>
<dbReference type="InterPro" id="IPR018063">
    <property type="entry name" value="SAM_MeTrfase_RsmI_CS"/>
</dbReference>
<dbReference type="Proteomes" id="UP001158598">
    <property type="component" value="Chromosome"/>
</dbReference>
<evidence type="ECO:0000259" key="7">
    <source>
        <dbReference type="Pfam" id="PF00590"/>
    </source>
</evidence>
<evidence type="ECO:0000256" key="3">
    <source>
        <dbReference type="ARBA" id="ARBA00022603"/>
    </source>
</evidence>
<dbReference type="Pfam" id="PF23016">
    <property type="entry name" value="RsmI_C"/>
    <property type="match status" value="1"/>
</dbReference>
<dbReference type="InterPro" id="IPR035996">
    <property type="entry name" value="4pyrrol_Methylase_sf"/>
</dbReference>
<sequence>MQASERMNGVLYLVATPIGNLGDISFRAVEILKTVDLIAAEDTRHSRPLLDRYGIERPLFALHEHNEQQASDRLMDRLKNGQRVALISDAGTPLINDPGFPLVSRARAAGIIVTPVPGACALVAALSASGLSTARFAFEGFAPRTGAARRRRFESLVADERTLVFYEASHRIRDCIADVATVFPGDRRVVVARELTKLHESFLGAPAADMPALMDQAPENSKGEFVVVIEGAKPEPTQTGPSAEAVRVLKLLLEECSVKSATGLAARITGARREDLYRVALELQRAGRDGS</sequence>
<reference evidence="9" key="1">
    <citation type="submission" date="2023-03" db="EMBL/GenBank/DDBJ databases">
        <authorList>
            <person name="Pearce D."/>
        </authorList>
    </citation>
    <scope>NUCLEOTIDE SEQUENCE</scope>
    <source>
        <strain evidence="9">Mc</strain>
    </source>
</reference>
<evidence type="ECO:0000256" key="4">
    <source>
        <dbReference type="ARBA" id="ARBA00022679"/>
    </source>
</evidence>
<name>A0AA35UJW4_METCP</name>
<organism evidence="9 10">
    <name type="scientific">Methylococcus capsulatus</name>
    <dbReference type="NCBI Taxonomy" id="414"/>
    <lineage>
        <taxon>Bacteria</taxon>
        <taxon>Pseudomonadati</taxon>
        <taxon>Pseudomonadota</taxon>
        <taxon>Gammaproteobacteria</taxon>
        <taxon>Methylococcales</taxon>
        <taxon>Methylococcaceae</taxon>
        <taxon>Methylococcus</taxon>
    </lineage>
</organism>
<dbReference type="InterPro" id="IPR053910">
    <property type="entry name" value="RsmI_HTH"/>
</dbReference>
<protein>
    <recommendedName>
        <fullName evidence="6">Ribosomal RNA small subunit methyltransferase I</fullName>
        <ecNumber evidence="6">2.1.1.198</ecNumber>
    </recommendedName>
    <alternativeName>
        <fullName evidence="6">16S rRNA 2'-O-ribose C1402 methyltransferase</fullName>
    </alternativeName>
    <alternativeName>
        <fullName evidence="6">rRNA (cytidine-2'-O-)-methyltransferase RsmI</fullName>
    </alternativeName>
</protein>
<dbReference type="RefSeq" id="WP_017366033.1">
    <property type="nucleotide sequence ID" value="NZ_CP079096.1"/>
</dbReference>
<dbReference type="EMBL" id="OX458332">
    <property type="protein sequence ID" value="CAI8780408.1"/>
    <property type="molecule type" value="Genomic_DNA"/>
</dbReference>
<dbReference type="PANTHER" id="PTHR46111">
    <property type="entry name" value="RIBOSOMAL RNA SMALL SUBUNIT METHYLTRANSFERASE I"/>
    <property type="match status" value="1"/>
</dbReference>
<evidence type="ECO:0000256" key="5">
    <source>
        <dbReference type="ARBA" id="ARBA00022691"/>
    </source>
</evidence>
<evidence type="ECO:0000313" key="9">
    <source>
        <dbReference type="EMBL" id="CAI8780408.1"/>
    </source>
</evidence>
<dbReference type="PANTHER" id="PTHR46111:SF1">
    <property type="entry name" value="RIBOSOMAL RNA SMALL SUBUNIT METHYLTRANSFERASE I"/>
    <property type="match status" value="1"/>
</dbReference>
<comment type="similarity">
    <text evidence="6">Belongs to the methyltransferase superfamily. RsmI family.</text>
</comment>
<keyword evidence="5 6" id="KW-0949">S-adenosyl-L-methionine</keyword>
<dbReference type="GO" id="GO:0070677">
    <property type="term" value="F:rRNA (cytosine-2'-O-)-methyltransferase activity"/>
    <property type="evidence" value="ECO:0007669"/>
    <property type="project" value="UniProtKB-UniRule"/>
</dbReference>
<dbReference type="CDD" id="cd11648">
    <property type="entry name" value="RsmI"/>
    <property type="match status" value="1"/>
</dbReference>
<keyword evidence="4 6" id="KW-0808">Transferase</keyword>
<keyword evidence="2 6" id="KW-0698">rRNA processing</keyword>
<dbReference type="NCBIfam" id="TIGR00096">
    <property type="entry name" value="16S rRNA (cytidine(1402)-2'-O)-methyltransferase"/>
    <property type="match status" value="1"/>
</dbReference>
<keyword evidence="3 6" id="KW-0489">Methyltransferase</keyword>
<dbReference type="Gene3D" id="3.30.950.10">
    <property type="entry name" value="Methyltransferase, Cobalt-precorrin-4 Transmethylase, Domain 2"/>
    <property type="match status" value="1"/>
</dbReference>
<dbReference type="FunFam" id="3.30.950.10:FF:000002">
    <property type="entry name" value="Ribosomal RNA small subunit methyltransferase I"/>
    <property type="match status" value="1"/>
</dbReference>
<accession>A0AA35UJW4</accession>
<dbReference type="AlphaFoldDB" id="A0AA35UJW4"/>
<evidence type="ECO:0000256" key="1">
    <source>
        <dbReference type="ARBA" id="ARBA00022490"/>
    </source>
</evidence>
<comment type="subcellular location">
    <subcellularLocation>
        <location evidence="6">Cytoplasm</location>
    </subcellularLocation>
</comment>
<dbReference type="HAMAP" id="MF_01877">
    <property type="entry name" value="16SrRNA_methyltr_I"/>
    <property type="match status" value="1"/>
</dbReference>
<feature type="domain" description="RsmI HTH" evidence="8">
    <location>
        <begin position="241"/>
        <end position="284"/>
    </location>
</feature>
<evidence type="ECO:0000256" key="2">
    <source>
        <dbReference type="ARBA" id="ARBA00022552"/>
    </source>
</evidence>
<dbReference type="InterPro" id="IPR014776">
    <property type="entry name" value="4pyrrole_Mease_sub2"/>
</dbReference>
<dbReference type="InterPro" id="IPR014777">
    <property type="entry name" value="4pyrrole_Mease_sub1"/>
</dbReference>
<comment type="function">
    <text evidence="6">Catalyzes the 2'-O-methylation of the ribose of cytidine 1402 (C1402) in 16S rRNA.</text>
</comment>
<dbReference type="Pfam" id="PF00590">
    <property type="entry name" value="TP_methylase"/>
    <property type="match status" value="1"/>
</dbReference>
<proteinExistence type="inferred from homology"/>
<feature type="domain" description="Tetrapyrrole methylase" evidence="7">
    <location>
        <begin position="11"/>
        <end position="208"/>
    </location>
</feature>
<dbReference type="SUPFAM" id="SSF53790">
    <property type="entry name" value="Tetrapyrrole methylase"/>
    <property type="match status" value="1"/>
</dbReference>